<reference evidence="1 2" key="1">
    <citation type="submission" date="2022-07" db="EMBL/GenBank/DDBJ databases">
        <title>Two temperate virus in Haloterrigena jeotgali A29.</title>
        <authorList>
            <person name="Deng X."/>
        </authorList>
    </citation>
    <scope>NUCLEOTIDE SEQUENCE [LARGE SCALE GENOMIC DNA]</scope>
    <source>
        <strain evidence="1 2">A29</strain>
    </source>
</reference>
<proteinExistence type="predicted"/>
<protein>
    <submittedName>
        <fullName evidence="1">Uncharacterized protein</fullName>
    </submittedName>
</protein>
<dbReference type="GeneID" id="39864351"/>
<dbReference type="GeneID" id="84215868"/>
<evidence type="ECO:0000313" key="2">
    <source>
        <dbReference type="Proteomes" id="UP001224926"/>
    </source>
</evidence>
<dbReference type="RefSeq" id="WP_049966545.1">
    <property type="nucleotide sequence ID" value="NZ_CP101873.1"/>
</dbReference>
<dbReference type="AlphaFoldDB" id="A0AAF0T1J4"/>
<organism evidence="1 2">
    <name type="scientific">Natrinema thermotolerans</name>
    <dbReference type="NCBI Taxonomy" id="121872"/>
    <lineage>
        <taxon>Archaea</taxon>
        <taxon>Methanobacteriati</taxon>
        <taxon>Methanobacteriota</taxon>
        <taxon>Stenosarchaea group</taxon>
        <taxon>Halobacteria</taxon>
        <taxon>Halobacteriales</taxon>
        <taxon>Natrialbaceae</taxon>
        <taxon>Natrinema</taxon>
    </lineage>
</organism>
<gene>
    <name evidence="1" type="ORF">NP511_17965</name>
</gene>
<keyword evidence="2" id="KW-1185">Reference proteome</keyword>
<sequence>MEELQHSRLDVEYKEDSLSVLRSISGEHGLNRKRVYGLALDFAAANEESFENYAEEHGDN</sequence>
<name>A0AAF0T1J4_9EURY</name>
<evidence type="ECO:0000313" key="1">
    <source>
        <dbReference type="EMBL" id="WMT07262.1"/>
    </source>
</evidence>
<accession>A0AAF0T1J4</accession>
<dbReference type="Proteomes" id="UP001224926">
    <property type="component" value="Chromosome"/>
</dbReference>
<dbReference type="EMBL" id="CP101873">
    <property type="protein sequence ID" value="WMT07262.1"/>
    <property type="molecule type" value="Genomic_DNA"/>
</dbReference>